<evidence type="ECO:0000313" key="3">
    <source>
        <dbReference type="Proteomes" id="UP001500433"/>
    </source>
</evidence>
<dbReference type="PROSITE" id="PS51819">
    <property type="entry name" value="VOC"/>
    <property type="match status" value="1"/>
</dbReference>
<accession>A0ABP9FEA8</accession>
<organism evidence="2 3">
    <name type="scientific">Flaviramulus aquimarinus</name>
    <dbReference type="NCBI Taxonomy" id="1170456"/>
    <lineage>
        <taxon>Bacteria</taxon>
        <taxon>Pseudomonadati</taxon>
        <taxon>Bacteroidota</taxon>
        <taxon>Flavobacteriia</taxon>
        <taxon>Flavobacteriales</taxon>
        <taxon>Flavobacteriaceae</taxon>
        <taxon>Flaviramulus</taxon>
    </lineage>
</organism>
<sequence>MVNTKGKFRFTYFTDKYKETYNFYKNTLEFDLGHSWDRNDHDKGALFKAGEGLIEILHRRNDEAYKNPGLDYRIPQGVFMCIQVWNIDALYKTYKLMAIPFKQEIVDQSWGHRSFSILEPNGLVLFFFQEQF</sequence>
<comment type="caution">
    <text evidence="2">The sequence shown here is derived from an EMBL/GenBank/DDBJ whole genome shotgun (WGS) entry which is preliminary data.</text>
</comment>
<dbReference type="Proteomes" id="UP001500433">
    <property type="component" value="Unassembled WGS sequence"/>
</dbReference>
<name>A0ABP9FEA8_9FLAO</name>
<dbReference type="SUPFAM" id="SSF54593">
    <property type="entry name" value="Glyoxalase/Bleomycin resistance protein/Dihydroxybiphenyl dioxygenase"/>
    <property type="match status" value="1"/>
</dbReference>
<dbReference type="Gene3D" id="3.10.180.10">
    <property type="entry name" value="2,3-Dihydroxybiphenyl 1,2-Dioxygenase, domain 1"/>
    <property type="match status" value="1"/>
</dbReference>
<feature type="domain" description="VOC" evidence="1">
    <location>
        <begin position="6"/>
        <end position="130"/>
    </location>
</feature>
<protein>
    <recommendedName>
        <fullName evidence="1">VOC domain-containing protein</fullName>
    </recommendedName>
</protein>
<dbReference type="Pfam" id="PF00903">
    <property type="entry name" value="Glyoxalase"/>
    <property type="match status" value="1"/>
</dbReference>
<dbReference type="RefSeq" id="WP_345274647.1">
    <property type="nucleotide sequence ID" value="NZ_BAABJH010000007.1"/>
</dbReference>
<dbReference type="InterPro" id="IPR004360">
    <property type="entry name" value="Glyas_Fos-R_dOase_dom"/>
</dbReference>
<dbReference type="InterPro" id="IPR029068">
    <property type="entry name" value="Glyas_Bleomycin-R_OHBP_Dase"/>
</dbReference>
<dbReference type="EMBL" id="BAABJH010000007">
    <property type="protein sequence ID" value="GAA4899826.1"/>
    <property type="molecule type" value="Genomic_DNA"/>
</dbReference>
<evidence type="ECO:0000259" key="1">
    <source>
        <dbReference type="PROSITE" id="PS51819"/>
    </source>
</evidence>
<evidence type="ECO:0000313" key="2">
    <source>
        <dbReference type="EMBL" id="GAA4899826.1"/>
    </source>
</evidence>
<reference evidence="3" key="1">
    <citation type="journal article" date="2019" name="Int. J. Syst. Evol. Microbiol.">
        <title>The Global Catalogue of Microorganisms (GCM) 10K type strain sequencing project: providing services to taxonomists for standard genome sequencing and annotation.</title>
        <authorList>
            <consortium name="The Broad Institute Genomics Platform"/>
            <consortium name="The Broad Institute Genome Sequencing Center for Infectious Disease"/>
            <person name="Wu L."/>
            <person name="Ma J."/>
        </authorList>
    </citation>
    <scope>NUCLEOTIDE SEQUENCE [LARGE SCALE GENOMIC DNA]</scope>
    <source>
        <strain evidence="3">JCM 18274</strain>
    </source>
</reference>
<proteinExistence type="predicted"/>
<gene>
    <name evidence="2" type="ORF">GCM10023311_26510</name>
</gene>
<dbReference type="InterPro" id="IPR037523">
    <property type="entry name" value="VOC_core"/>
</dbReference>
<keyword evidence="3" id="KW-1185">Reference proteome</keyword>